<dbReference type="InterPro" id="IPR000504">
    <property type="entry name" value="RRM_dom"/>
</dbReference>
<reference evidence="6 7" key="1">
    <citation type="submission" date="2019-01" db="EMBL/GenBank/DDBJ databases">
        <title>Draft genome sequence of Psathyrella aberdarensis IHI B618.</title>
        <authorList>
            <person name="Buettner E."/>
            <person name="Kellner H."/>
        </authorList>
    </citation>
    <scope>NUCLEOTIDE SEQUENCE [LARGE SCALE GENOMIC DNA]</scope>
    <source>
        <strain evidence="6 7">IHI B618</strain>
    </source>
</reference>
<evidence type="ECO:0000256" key="3">
    <source>
        <dbReference type="PROSITE-ProRule" id="PRU00176"/>
    </source>
</evidence>
<evidence type="ECO:0000256" key="1">
    <source>
        <dbReference type="ARBA" id="ARBA00022737"/>
    </source>
</evidence>
<dbReference type="AlphaFoldDB" id="A0A4Q2DDZ8"/>
<protein>
    <recommendedName>
        <fullName evidence="5">RRM domain-containing protein</fullName>
    </recommendedName>
</protein>
<keyword evidence="7" id="KW-1185">Reference proteome</keyword>
<feature type="region of interest" description="Disordered" evidence="4">
    <location>
        <begin position="272"/>
        <end position="307"/>
    </location>
</feature>
<dbReference type="PANTHER" id="PTHR23236">
    <property type="entry name" value="EUKARYOTIC TRANSLATION INITIATION FACTOR 4B/4H"/>
    <property type="match status" value="1"/>
</dbReference>
<evidence type="ECO:0000313" key="7">
    <source>
        <dbReference type="Proteomes" id="UP000290288"/>
    </source>
</evidence>
<gene>
    <name evidence="6" type="ORF">EST38_g7918</name>
</gene>
<dbReference type="Gene3D" id="3.30.70.330">
    <property type="match status" value="1"/>
</dbReference>
<feature type="domain" description="RRM" evidence="5">
    <location>
        <begin position="125"/>
        <end position="204"/>
    </location>
</feature>
<dbReference type="SUPFAM" id="SSF54928">
    <property type="entry name" value="RNA-binding domain, RBD"/>
    <property type="match status" value="1"/>
</dbReference>
<evidence type="ECO:0000256" key="2">
    <source>
        <dbReference type="ARBA" id="ARBA00022884"/>
    </source>
</evidence>
<sequence>MASPAMNAALRISQNASRSTLKISHVLSGSTRSLSWTSNQASRASVARNAAAYSVIHSQYLNQQVVQRSRGFSTSAIVEEETSSTLGKVTDAIREREQEEGGAVQERPYGDRRQRVFDREYVPSKTVFVGSIPFFATEEDVRRVFEAAAPIQTIRFGKGKRTHNTPFAHVTFTTLDDAVAVVESAKQEPFYMEGRELRVSYSEKREYPPSRRLFFDNFQGGDLVALREFLGESASWVDNAWFSRERETGEYRPNGIIQFHTVEQATQVRESLNTRPGPDGTPIFMRPNGGQNYRNRTANDGEPTSQQ</sequence>
<feature type="compositionally biased region" description="Polar residues" evidence="4">
    <location>
        <begin position="289"/>
        <end position="307"/>
    </location>
</feature>
<comment type="caution">
    <text evidence="6">The sequence shown here is derived from an EMBL/GenBank/DDBJ whole genome shotgun (WGS) entry which is preliminary data.</text>
</comment>
<organism evidence="6 7">
    <name type="scientific">Candolleomyces aberdarensis</name>
    <dbReference type="NCBI Taxonomy" id="2316362"/>
    <lineage>
        <taxon>Eukaryota</taxon>
        <taxon>Fungi</taxon>
        <taxon>Dikarya</taxon>
        <taxon>Basidiomycota</taxon>
        <taxon>Agaricomycotina</taxon>
        <taxon>Agaricomycetes</taxon>
        <taxon>Agaricomycetidae</taxon>
        <taxon>Agaricales</taxon>
        <taxon>Agaricineae</taxon>
        <taxon>Psathyrellaceae</taxon>
        <taxon>Candolleomyces</taxon>
    </lineage>
</organism>
<dbReference type="STRING" id="2316362.A0A4Q2DDZ8"/>
<dbReference type="SMART" id="SM00360">
    <property type="entry name" value="RRM"/>
    <property type="match status" value="2"/>
</dbReference>
<dbReference type="PANTHER" id="PTHR23236:SF119">
    <property type="entry name" value="NUCLEAR RNA-BINDING PROTEIN SART-3"/>
    <property type="match status" value="1"/>
</dbReference>
<evidence type="ECO:0000256" key="4">
    <source>
        <dbReference type="SAM" id="MobiDB-lite"/>
    </source>
</evidence>
<dbReference type="Pfam" id="PF00076">
    <property type="entry name" value="RRM_1"/>
    <property type="match status" value="1"/>
</dbReference>
<dbReference type="CDD" id="cd00590">
    <property type="entry name" value="RRM_SF"/>
    <property type="match status" value="1"/>
</dbReference>
<dbReference type="InterPro" id="IPR012677">
    <property type="entry name" value="Nucleotide-bd_a/b_plait_sf"/>
</dbReference>
<dbReference type="OrthoDB" id="439808at2759"/>
<dbReference type="Proteomes" id="UP000290288">
    <property type="component" value="Unassembled WGS sequence"/>
</dbReference>
<accession>A0A4Q2DDZ8</accession>
<keyword evidence="1" id="KW-0677">Repeat</keyword>
<dbReference type="InterPro" id="IPR035979">
    <property type="entry name" value="RBD_domain_sf"/>
</dbReference>
<dbReference type="GO" id="GO:0003723">
    <property type="term" value="F:RNA binding"/>
    <property type="evidence" value="ECO:0007669"/>
    <property type="project" value="UniProtKB-UniRule"/>
</dbReference>
<evidence type="ECO:0000313" key="6">
    <source>
        <dbReference type="EMBL" id="RXW17933.1"/>
    </source>
</evidence>
<proteinExistence type="predicted"/>
<dbReference type="EMBL" id="SDEE01000302">
    <property type="protein sequence ID" value="RXW17933.1"/>
    <property type="molecule type" value="Genomic_DNA"/>
</dbReference>
<evidence type="ECO:0000259" key="5">
    <source>
        <dbReference type="PROSITE" id="PS50102"/>
    </source>
</evidence>
<dbReference type="PROSITE" id="PS50102">
    <property type="entry name" value="RRM"/>
    <property type="match status" value="1"/>
</dbReference>
<keyword evidence="2 3" id="KW-0694">RNA-binding</keyword>
<name>A0A4Q2DDZ8_9AGAR</name>